<dbReference type="RefSeq" id="WP_283345272.1">
    <property type="nucleotide sequence ID" value="NZ_JASHIF010000012.1"/>
</dbReference>
<reference evidence="4 5" key="1">
    <citation type="submission" date="2023-05" db="EMBL/GenBank/DDBJ databases">
        <title>Novel species of genus Flectobacillus isolated from stream in China.</title>
        <authorList>
            <person name="Lu H."/>
        </authorList>
    </citation>
    <scope>NUCLEOTIDE SEQUENCE [LARGE SCALE GENOMIC DNA]</scope>
    <source>
        <strain evidence="4 5">KCTC 42575</strain>
    </source>
</reference>
<protein>
    <submittedName>
        <fullName evidence="4">Nitroreductase family protein</fullName>
    </submittedName>
</protein>
<sequence>MQQDFFAKIVNYRRSVRVYDAQAEIDEQVIQKSLELATLSPNSSNMQLWEFVWVSSPEKKEAIAKACFNQSAARTAPHLIIFLTRQDRWKNMAQWNLDNIKKQFQGKELTGRDKRAMDYYGKLMPLFYRNDWFGFMTLLRKLIILVKGFNRPFLRVSSHADQRVMVHKSCALAAQTFMLSMASHQYDTCPMEGFDSRLVKKLIDAPAGAEVCMIVACGKGADDGVYAARTRVLSEEIIRKI</sequence>
<gene>
    <name evidence="4" type="ORF">QM524_15505</name>
</gene>
<organism evidence="4 5">
    <name type="scientific">Flectobacillus roseus</name>
    <dbReference type="NCBI Taxonomy" id="502259"/>
    <lineage>
        <taxon>Bacteria</taxon>
        <taxon>Pseudomonadati</taxon>
        <taxon>Bacteroidota</taxon>
        <taxon>Cytophagia</taxon>
        <taxon>Cytophagales</taxon>
        <taxon>Flectobacillaceae</taxon>
        <taxon>Flectobacillus</taxon>
    </lineage>
</organism>
<dbReference type="SUPFAM" id="SSF55469">
    <property type="entry name" value="FMN-dependent nitroreductase-like"/>
    <property type="match status" value="1"/>
</dbReference>
<dbReference type="PANTHER" id="PTHR43673:SF10">
    <property type="entry name" value="NADH DEHYDROGENASE_NAD(P)H NITROREDUCTASE XCC3605-RELATED"/>
    <property type="match status" value="1"/>
</dbReference>
<dbReference type="EMBL" id="JASHIF010000012">
    <property type="protein sequence ID" value="MDI9860621.1"/>
    <property type="molecule type" value="Genomic_DNA"/>
</dbReference>
<evidence type="ECO:0000256" key="2">
    <source>
        <dbReference type="ARBA" id="ARBA00023002"/>
    </source>
</evidence>
<evidence type="ECO:0000313" key="4">
    <source>
        <dbReference type="EMBL" id="MDI9860621.1"/>
    </source>
</evidence>
<name>A0ABT6YBN2_9BACT</name>
<dbReference type="InterPro" id="IPR000415">
    <property type="entry name" value="Nitroreductase-like"/>
</dbReference>
<comment type="caution">
    <text evidence="4">The sequence shown here is derived from an EMBL/GenBank/DDBJ whole genome shotgun (WGS) entry which is preliminary data.</text>
</comment>
<keyword evidence="5" id="KW-1185">Reference proteome</keyword>
<keyword evidence="2" id="KW-0560">Oxidoreductase</keyword>
<dbReference type="Gene3D" id="3.40.109.10">
    <property type="entry name" value="NADH Oxidase"/>
    <property type="match status" value="1"/>
</dbReference>
<feature type="domain" description="Nitroreductase" evidence="3">
    <location>
        <begin position="12"/>
        <end position="219"/>
    </location>
</feature>
<evidence type="ECO:0000256" key="1">
    <source>
        <dbReference type="ARBA" id="ARBA00007118"/>
    </source>
</evidence>
<proteinExistence type="inferred from homology"/>
<accession>A0ABT6YBN2</accession>
<evidence type="ECO:0000259" key="3">
    <source>
        <dbReference type="Pfam" id="PF00881"/>
    </source>
</evidence>
<dbReference type="InterPro" id="IPR029479">
    <property type="entry name" value="Nitroreductase"/>
</dbReference>
<evidence type="ECO:0000313" key="5">
    <source>
        <dbReference type="Proteomes" id="UP001236507"/>
    </source>
</evidence>
<comment type="similarity">
    <text evidence="1">Belongs to the nitroreductase family.</text>
</comment>
<dbReference type="PANTHER" id="PTHR43673">
    <property type="entry name" value="NAD(P)H NITROREDUCTASE YDGI-RELATED"/>
    <property type="match status" value="1"/>
</dbReference>
<dbReference type="Proteomes" id="UP001236507">
    <property type="component" value="Unassembled WGS sequence"/>
</dbReference>
<dbReference type="Pfam" id="PF00881">
    <property type="entry name" value="Nitroreductase"/>
    <property type="match status" value="1"/>
</dbReference>